<feature type="transmembrane region" description="Helical" evidence="2">
    <location>
        <begin position="356"/>
        <end position="378"/>
    </location>
</feature>
<protein>
    <recommendedName>
        <fullName evidence="5">DUF2029 domain-containing protein</fullName>
    </recommendedName>
</protein>
<evidence type="ECO:0000256" key="2">
    <source>
        <dbReference type="SAM" id="Phobius"/>
    </source>
</evidence>
<sequence length="408" mass="44706">MKLGAGNEAEDIPAGGRVLLPWRWGRGKAVEAFEWARPYWTRGEAGRETPPELLRVLYLSWIGAFVLKVLGASWDVSWHFKWLRDDLAPPHLLNSAGTAIVLALTIVHSYTGYGVDRTAQRLIQWGTGAFLIAVPIDLINHRINGVDITSWSPSHMLLYVGTAFMIAGVIRGWYLYALPGRRRTVMLGAFFVFFLENTLFPSEHQEYGVLELASFVRGKPYAEDDLLRFAAEQMGRPIDLTMAEKFSLPVPDWVYPMWFGIAAMMVLVLARALIGRNWSATAVAGVYVGFRALIWPLLVAADFPPSAVPFFLLAAAVCVDVAFMVRLPAVRAVLGAVLVTAGVYGGLAVQDRLLEAPPYLLASAPVTLVALGAAWYGAEWYRRRRSSEPETPAALPLGTPAAPGPAAS</sequence>
<organism evidence="3 4">
    <name type="scientific">Sphaerisporangium dianthi</name>
    <dbReference type="NCBI Taxonomy" id="1436120"/>
    <lineage>
        <taxon>Bacteria</taxon>
        <taxon>Bacillati</taxon>
        <taxon>Actinomycetota</taxon>
        <taxon>Actinomycetes</taxon>
        <taxon>Streptosporangiales</taxon>
        <taxon>Streptosporangiaceae</taxon>
        <taxon>Sphaerisporangium</taxon>
    </lineage>
</organism>
<feature type="transmembrane region" description="Helical" evidence="2">
    <location>
        <begin position="156"/>
        <end position="177"/>
    </location>
</feature>
<dbReference type="RefSeq" id="WP_380846698.1">
    <property type="nucleotide sequence ID" value="NZ_JBHSFP010000027.1"/>
</dbReference>
<keyword evidence="2" id="KW-1133">Transmembrane helix</keyword>
<feature type="transmembrane region" description="Helical" evidence="2">
    <location>
        <begin position="184"/>
        <end position="200"/>
    </location>
</feature>
<evidence type="ECO:0000313" key="3">
    <source>
        <dbReference type="EMBL" id="MFC4534982.1"/>
    </source>
</evidence>
<feature type="transmembrane region" description="Helical" evidence="2">
    <location>
        <begin position="92"/>
        <end position="110"/>
    </location>
</feature>
<feature type="transmembrane region" description="Helical" evidence="2">
    <location>
        <begin position="122"/>
        <end position="144"/>
    </location>
</feature>
<dbReference type="Proteomes" id="UP001596004">
    <property type="component" value="Unassembled WGS sequence"/>
</dbReference>
<feature type="transmembrane region" description="Helical" evidence="2">
    <location>
        <begin position="307"/>
        <end position="325"/>
    </location>
</feature>
<keyword evidence="2" id="KW-0812">Transmembrane</keyword>
<reference evidence="4" key="1">
    <citation type="journal article" date="2019" name="Int. J. Syst. Evol. Microbiol.">
        <title>The Global Catalogue of Microorganisms (GCM) 10K type strain sequencing project: providing services to taxonomists for standard genome sequencing and annotation.</title>
        <authorList>
            <consortium name="The Broad Institute Genomics Platform"/>
            <consortium name="The Broad Institute Genome Sequencing Center for Infectious Disease"/>
            <person name="Wu L."/>
            <person name="Ma J."/>
        </authorList>
    </citation>
    <scope>NUCLEOTIDE SEQUENCE [LARGE SCALE GENOMIC DNA]</scope>
    <source>
        <strain evidence="4">CGMCC 4.7132</strain>
    </source>
</reference>
<evidence type="ECO:0000256" key="1">
    <source>
        <dbReference type="SAM" id="MobiDB-lite"/>
    </source>
</evidence>
<keyword evidence="4" id="KW-1185">Reference proteome</keyword>
<comment type="caution">
    <text evidence="3">The sequence shown here is derived from an EMBL/GenBank/DDBJ whole genome shotgun (WGS) entry which is preliminary data.</text>
</comment>
<feature type="compositionally biased region" description="Low complexity" evidence="1">
    <location>
        <begin position="391"/>
        <end position="408"/>
    </location>
</feature>
<feature type="transmembrane region" description="Helical" evidence="2">
    <location>
        <begin position="332"/>
        <end position="350"/>
    </location>
</feature>
<keyword evidence="2" id="KW-0472">Membrane</keyword>
<dbReference type="EMBL" id="JBHSFP010000027">
    <property type="protein sequence ID" value="MFC4534982.1"/>
    <property type="molecule type" value="Genomic_DNA"/>
</dbReference>
<gene>
    <name evidence="3" type="ORF">ACFO60_29840</name>
</gene>
<name>A0ABV9CQ57_9ACTN</name>
<feature type="region of interest" description="Disordered" evidence="1">
    <location>
        <begin position="388"/>
        <end position="408"/>
    </location>
</feature>
<evidence type="ECO:0000313" key="4">
    <source>
        <dbReference type="Proteomes" id="UP001596004"/>
    </source>
</evidence>
<accession>A0ABV9CQ57</accession>
<feature type="transmembrane region" description="Helical" evidence="2">
    <location>
        <begin position="56"/>
        <end position="80"/>
    </location>
</feature>
<feature type="transmembrane region" description="Helical" evidence="2">
    <location>
        <begin position="281"/>
        <end position="301"/>
    </location>
</feature>
<feature type="transmembrane region" description="Helical" evidence="2">
    <location>
        <begin position="253"/>
        <end position="274"/>
    </location>
</feature>
<evidence type="ECO:0008006" key="5">
    <source>
        <dbReference type="Google" id="ProtNLM"/>
    </source>
</evidence>
<proteinExistence type="predicted"/>